<sequence length="101" mass="11008">MAEFVKVLELDKLPPGEVSCADINGQEVALYNVDGTVYATSNLCPHQGAPLDEGILDGDQIICPWHAWIFDVKDGTSPVNPRVKIPCYEVKIEGADILVKL</sequence>
<evidence type="ECO:0000313" key="6">
    <source>
        <dbReference type="EMBL" id="SVB47821.1"/>
    </source>
</evidence>
<dbReference type="GO" id="GO:0051537">
    <property type="term" value="F:2 iron, 2 sulfur cluster binding"/>
    <property type="evidence" value="ECO:0007669"/>
    <property type="project" value="UniProtKB-KW"/>
</dbReference>
<keyword evidence="2" id="KW-0479">Metal-binding</keyword>
<keyword evidence="1" id="KW-0001">2Fe-2S</keyword>
<evidence type="ECO:0000256" key="3">
    <source>
        <dbReference type="ARBA" id="ARBA00023004"/>
    </source>
</evidence>
<dbReference type="InterPro" id="IPR036922">
    <property type="entry name" value="Rieske_2Fe-2S_sf"/>
</dbReference>
<dbReference type="EMBL" id="UINC01043587">
    <property type="protein sequence ID" value="SVB47821.1"/>
    <property type="molecule type" value="Genomic_DNA"/>
</dbReference>
<dbReference type="PANTHER" id="PTHR21496">
    <property type="entry name" value="FERREDOXIN-RELATED"/>
    <property type="match status" value="1"/>
</dbReference>
<keyword evidence="4" id="KW-0411">Iron-sulfur</keyword>
<evidence type="ECO:0000259" key="5">
    <source>
        <dbReference type="PROSITE" id="PS51296"/>
    </source>
</evidence>
<gene>
    <name evidence="6" type="ORF">METZ01_LOCUS200675</name>
</gene>
<dbReference type="SUPFAM" id="SSF50022">
    <property type="entry name" value="ISP domain"/>
    <property type="match status" value="1"/>
</dbReference>
<dbReference type="GO" id="GO:0046872">
    <property type="term" value="F:metal ion binding"/>
    <property type="evidence" value="ECO:0007669"/>
    <property type="project" value="UniProtKB-KW"/>
</dbReference>
<reference evidence="6" key="1">
    <citation type="submission" date="2018-05" db="EMBL/GenBank/DDBJ databases">
        <authorList>
            <person name="Lanie J.A."/>
            <person name="Ng W.-L."/>
            <person name="Kazmierczak K.M."/>
            <person name="Andrzejewski T.M."/>
            <person name="Davidsen T.M."/>
            <person name="Wayne K.J."/>
            <person name="Tettelin H."/>
            <person name="Glass J.I."/>
            <person name="Rusch D."/>
            <person name="Podicherti R."/>
            <person name="Tsui H.-C.T."/>
            <person name="Winkler M.E."/>
        </authorList>
    </citation>
    <scope>NUCLEOTIDE SEQUENCE</scope>
</reference>
<dbReference type="PANTHER" id="PTHR21496:SF23">
    <property type="entry name" value="3-PHENYLPROPIONATE_CINNAMIC ACID DIOXYGENASE FERREDOXIN SUBUNIT"/>
    <property type="match status" value="1"/>
</dbReference>
<dbReference type="PROSITE" id="PS51296">
    <property type="entry name" value="RIESKE"/>
    <property type="match status" value="1"/>
</dbReference>
<feature type="domain" description="Rieske" evidence="5">
    <location>
        <begin position="5"/>
        <end position="99"/>
    </location>
</feature>
<evidence type="ECO:0000256" key="2">
    <source>
        <dbReference type="ARBA" id="ARBA00022723"/>
    </source>
</evidence>
<organism evidence="6">
    <name type="scientific">marine metagenome</name>
    <dbReference type="NCBI Taxonomy" id="408172"/>
    <lineage>
        <taxon>unclassified sequences</taxon>
        <taxon>metagenomes</taxon>
        <taxon>ecological metagenomes</taxon>
    </lineage>
</organism>
<protein>
    <recommendedName>
        <fullName evidence="5">Rieske domain-containing protein</fullName>
    </recommendedName>
</protein>
<evidence type="ECO:0000256" key="1">
    <source>
        <dbReference type="ARBA" id="ARBA00022714"/>
    </source>
</evidence>
<dbReference type="InterPro" id="IPR017941">
    <property type="entry name" value="Rieske_2Fe-2S"/>
</dbReference>
<keyword evidence="3" id="KW-0408">Iron</keyword>
<name>A0A382ECV7_9ZZZZ</name>
<accession>A0A382ECV7</accession>
<dbReference type="Gene3D" id="2.102.10.10">
    <property type="entry name" value="Rieske [2Fe-2S] iron-sulphur domain"/>
    <property type="match status" value="1"/>
</dbReference>
<dbReference type="Pfam" id="PF00355">
    <property type="entry name" value="Rieske"/>
    <property type="match status" value="1"/>
</dbReference>
<evidence type="ECO:0000256" key="4">
    <source>
        <dbReference type="ARBA" id="ARBA00023014"/>
    </source>
</evidence>
<proteinExistence type="predicted"/>
<dbReference type="AlphaFoldDB" id="A0A382ECV7"/>